<evidence type="ECO:0000313" key="2">
    <source>
        <dbReference type="EMBL" id="BDY13437.1"/>
    </source>
</evidence>
<dbReference type="Proteomes" id="UP001321445">
    <property type="component" value="Chromosome"/>
</dbReference>
<proteinExistence type="predicted"/>
<evidence type="ECO:0008006" key="4">
    <source>
        <dbReference type="Google" id="ProtNLM"/>
    </source>
</evidence>
<accession>A0ABN6WWM4</accession>
<reference evidence="2 3" key="1">
    <citation type="submission" date="2023-03" db="EMBL/GenBank/DDBJ databases">
        <title>Description of Hydrogenimonas sp. ISO32.</title>
        <authorList>
            <person name="Mino S."/>
            <person name="Fukazawa S."/>
            <person name="Sawabe T."/>
        </authorList>
    </citation>
    <scope>NUCLEOTIDE SEQUENCE [LARGE SCALE GENOMIC DNA]</scope>
    <source>
        <strain evidence="2 3">ISO32</strain>
    </source>
</reference>
<evidence type="ECO:0000256" key="1">
    <source>
        <dbReference type="SAM" id="SignalP"/>
    </source>
</evidence>
<feature type="chain" id="PRO_5045238275" description="Outer membrane protein beta-barrel domain-containing protein" evidence="1">
    <location>
        <begin position="19"/>
        <end position="189"/>
    </location>
</feature>
<protein>
    <recommendedName>
        <fullName evidence="4">Outer membrane protein beta-barrel domain-containing protein</fullName>
    </recommendedName>
</protein>
<keyword evidence="3" id="KW-1185">Reference proteome</keyword>
<organism evidence="2 3">
    <name type="scientific">Hydrogenimonas cancrithermarum</name>
    <dbReference type="NCBI Taxonomy" id="2993563"/>
    <lineage>
        <taxon>Bacteria</taxon>
        <taxon>Pseudomonadati</taxon>
        <taxon>Campylobacterota</taxon>
        <taxon>Epsilonproteobacteria</taxon>
        <taxon>Campylobacterales</taxon>
        <taxon>Hydrogenimonadaceae</taxon>
        <taxon>Hydrogenimonas</taxon>
    </lineage>
</organism>
<evidence type="ECO:0000313" key="3">
    <source>
        <dbReference type="Proteomes" id="UP001321445"/>
    </source>
</evidence>
<name>A0ABN6WWM4_9BACT</name>
<dbReference type="InterPro" id="IPR011250">
    <property type="entry name" value="OMP/PagP_B-barrel"/>
</dbReference>
<dbReference type="InterPro" id="IPR009998">
    <property type="entry name" value="YfaZ"/>
</dbReference>
<dbReference type="EMBL" id="AP027370">
    <property type="protein sequence ID" value="BDY13437.1"/>
    <property type="molecule type" value="Genomic_DNA"/>
</dbReference>
<gene>
    <name evidence="2" type="ORF">HCR_17490</name>
</gene>
<dbReference type="RefSeq" id="WP_286336389.1">
    <property type="nucleotide sequence ID" value="NZ_AP027370.1"/>
</dbReference>
<feature type="signal peptide" evidence="1">
    <location>
        <begin position="1"/>
        <end position="18"/>
    </location>
</feature>
<dbReference type="Pfam" id="PF07437">
    <property type="entry name" value="YfaZ"/>
    <property type="match status" value="1"/>
</dbReference>
<sequence>MLKKTIGAALLAALPLMAQNSAEIDLNSDDIEIAGKYELGQSFDYDGRSSRNYLHAAYLYSGESHTRGKNLVEFGYLATGTLGDFTRLRFGIGIKAALAEDYVAVPLGLTVHYRVPVEWPVSLSGEVYAAPDPLVFSDGKGYGGYRFGVESKLIPNATIYAGYRNIDLKYKDDSKNFNDGWYAGVRFYF</sequence>
<dbReference type="SUPFAM" id="SSF56925">
    <property type="entry name" value="OMPA-like"/>
    <property type="match status" value="1"/>
</dbReference>
<keyword evidence="1" id="KW-0732">Signal</keyword>